<dbReference type="InterPro" id="IPR004843">
    <property type="entry name" value="Calcineurin-like_PHP"/>
</dbReference>
<accession>A0A292DIS6</accession>
<dbReference type="Proteomes" id="UP000325462">
    <property type="component" value="Chromosome"/>
</dbReference>
<dbReference type="Gene3D" id="3.60.21.10">
    <property type="match status" value="1"/>
</dbReference>
<dbReference type="AlphaFoldDB" id="A0A292DIS6"/>
<reference evidence="2 5" key="2">
    <citation type="submission" date="2019-07" db="EMBL/GenBank/DDBJ databases">
        <title>Comparative genome analysis of staphylococcus lugdunensis shows clonal complex-dependent diversity of the putative virulence factor, ess/type vii locus.</title>
        <authorList>
            <person name="Lebeurre J."/>
            <person name="Dahyot S."/>
            <person name="Diene S."/>
            <person name="Paulay A."/>
            <person name="Aubourg M."/>
            <person name="Argemi X."/>
            <person name="Giard J.-C."/>
            <person name="Tournier I."/>
            <person name="Francois P."/>
            <person name="Pestel-Caron M."/>
        </authorList>
    </citation>
    <scope>NUCLEOTIDE SEQUENCE [LARGE SCALE GENOMIC DNA]</scope>
    <source>
        <strain evidence="2 5">SL13</strain>
    </source>
</reference>
<feature type="domain" description="Calcineurin-like phosphoesterase" evidence="1">
    <location>
        <begin position="1"/>
        <end position="228"/>
    </location>
</feature>
<dbReference type="Proteomes" id="UP000293637">
    <property type="component" value="Unassembled WGS sequence"/>
</dbReference>
<organism evidence="3 4">
    <name type="scientific">Staphylococcus lugdunensis</name>
    <dbReference type="NCBI Taxonomy" id="28035"/>
    <lineage>
        <taxon>Bacteria</taxon>
        <taxon>Bacillati</taxon>
        <taxon>Bacillota</taxon>
        <taxon>Bacilli</taxon>
        <taxon>Bacillales</taxon>
        <taxon>Staphylococcaceae</taxon>
        <taxon>Staphylococcus</taxon>
    </lineage>
</organism>
<evidence type="ECO:0000313" key="3">
    <source>
        <dbReference type="EMBL" id="TBW73483.1"/>
    </source>
</evidence>
<dbReference type="InterPro" id="IPR052963">
    <property type="entry name" value="Pantetheine_PDE"/>
</dbReference>
<dbReference type="GeneID" id="58091275"/>
<dbReference type="PANTHER" id="PTHR36492:SF2">
    <property type="entry name" value="[ACYL-CARRIER-PROTEIN] PHOSPHODIESTERASE PPTH"/>
    <property type="match status" value="1"/>
</dbReference>
<keyword evidence="5" id="KW-1185">Reference proteome</keyword>
<dbReference type="OMA" id="IDLNHFE"/>
<dbReference type="PANTHER" id="PTHR36492">
    <property type="match status" value="1"/>
</dbReference>
<protein>
    <submittedName>
        <fullName evidence="3">Phosphohydrolase</fullName>
    </submittedName>
</protein>
<proteinExistence type="predicted"/>
<gene>
    <name evidence="3" type="ORF">EQ812_01375</name>
    <name evidence="2" type="ORF">FO454_00845</name>
</gene>
<sequence>MKIGTISDLHIDRHTYINSEGYMQALVDCAIKRQLDLLIIAGDISNNYQMTCAFISQVKAQINIPVLFVPGNHDYWSDQLDHSSTDIVTSFRQQPECLMTQPYIINDNWAIIGSTAWYDYSYAHERFSEEQLQSGKHYGATWQDKVRIDWTVDDRQLSKQFADELRAHASQVAPRKLIIVTHIVTHPAFMVPTPHRLFDFFNAYIGTTDIDSIYQDYPVRYSIMGHVHFRKELTENGITYLCPCLGYQRQWRTDDIISEVNHALMDFTIND</sequence>
<reference evidence="3 4" key="1">
    <citation type="journal article" date="2019" name="Sci. Transl. Med.">
        <title>Quorum sensing between bacterial species on the skin protects against epidermal injury in atopic dermatitis.</title>
        <authorList>
            <person name="Williams M.R."/>
        </authorList>
    </citation>
    <scope>NUCLEOTIDE SEQUENCE [LARGE SCALE GENOMIC DNA]</scope>
    <source>
        <strain evidence="3 4">E7</strain>
    </source>
</reference>
<dbReference type="InterPro" id="IPR022302">
    <property type="entry name" value="Phosphoesterase_putative"/>
</dbReference>
<evidence type="ECO:0000313" key="2">
    <source>
        <dbReference type="EMBL" id="QEX37533.1"/>
    </source>
</evidence>
<keyword evidence="3" id="KW-0378">Hydrolase</keyword>
<evidence type="ECO:0000313" key="5">
    <source>
        <dbReference type="Proteomes" id="UP000325462"/>
    </source>
</evidence>
<dbReference type="NCBIfam" id="TIGR03729">
    <property type="entry name" value="acc_ester"/>
    <property type="match status" value="1"/>
</dbReference>
<dbReference type="SUPFAM" id="SSF56300">
    <property type="entry name" value="Metallo-dependent phosphatases"/>
    <property type="match status" value="1"/>
</dbReference>
<dbReference type="InterPro" id="IPR029052">
    <property type="entry name" value="Metallo-depent_PP-like"/>
</dbReference>
<dbReference type="EMBL" id="SCHB01000001">
    <property type="protein sequence ID" value="TBW73483.1"/>
    <property type="molecule type" value="Genomic_DNA"/>
</dbReference>
<dbReference type="RefSeq" id="WP_002478687.1">
    <property type="nucleotide sequence ID" value="NZ_AP021848.1"/>
</dbReference>
<name>A0A292DIS6_STALU</name>
<dbReference type="Pfam" id="PF00149">
    <property type="entry name" value="Metallophos"/>
    <property type="match status" value="1"/>
</dbReference>
<dbReference type="GO" id="GO:0016787">
    <property type="term" value="F:hydrolase activity"/>
    <property type="evidence" value="ECO:0007669"/>
    <property type="project" value="UniProtKB-KW"/>
</dbReference>
<evidence type="ECO:0000259" key="1">
    <source>
        <dbReference type="Pfam" id="PF00149"/>
    </source>
</evidence>
<dbReference type="EMBL" id="CP041722">
    <property type="protein sequence ID" value="QEX37533.1"/>
    <property type="molecule type" value="Genomic_DNA"/>
</dbReference>
<evidence type="ECO:0000313" key="4">
    <source>
        <dbReference type="Proteomes" id="UP000293637"/>
    </source>
</evidence>